<feature type="compositionally biased region" description="Polar residues" evidence="1">
    <location>
        <begin position="152"/>
        <end position="164"/>
    </location>
</feature>
<feature type="region of interest" description="Disordered" evidence="1">
    <location>
        <begin position="74"/>
        <end position="176"/>
    </location>
</feature>
<comment type="caution">
    <text evidence="3">The sequence shown here is derived from an EMBL/GenBank/DDBJ whole genome shotgun (WGS) entry which is preliminary data.</text>
</comment>
<reference evidence="3 4" key="1">
    <citation type="submission" date="2019-07" db="EMBL/GenBank/DDBJ databases">
        <title>New species of Amycolatopsis and Streptomyces.</title>
        <authorList>
            <person name="Duangmal K."/>
            <person name="Teo W.F.A."/>
            <person name="Lipun K."/>
        </authorList>
    </citation>
    <scope>NUCLEOTIDE SEQUENCE [LARGE SCALE GENOMIC DNA]</scope>
    <source>
        <strain evidence="3 4">NBRC 106415</strain>
    </source>
</reference>
<keyword evidence="2" id="KW-0812">Transmembrane</keyword>
<dbReference type="OrthoDB" id="4147502at2"/>
<evidence type="ECO:0000313" key="4">
    <source>
        <dbReference type="Proteomes" id="UP000400924"/>
    </source>
</evidence>
<evidence type="ECO:0000256" key="1">
    <source>
        <dbReference type="SAM" id="MobiDB-lite"/>
    </source>
</evidence>
<dbReference type="AlphaFoldDB" id="A0A5N8XVK7"/>
<proteinExistence type="predicted"/>
<sequence length="286" mass="29282">MPQQTPVRPTHSEGGFAELFARKTRTPLRGFLPGRRVWSAVGGCAATVLVIVGTTAIVSRIDWNFGTDHVATAAEKKAETREKRPADGGTPSATASSDKHSRAKDSGGSGVVQDTGSGGSGSGGSAPGSGSSGSGSGSGSSHDSGTNEDTRSTTSSEQKPTSFLWSDGSVDSADDNGYWDQSTVTVKSTKSLSSLKVVVKIIQTGGVADTGTWTSLGDQVTVATGGTSGELDYVVTLNAGVTLDPGTYTFKFGYNHDQGNRDAGGDRYNVTATTTSSDDKYLTGGF</sequence>
<dbReference type="RefSeq" id="WP_152776688.1">
    <property type="nucleotide sequence ID" value="NZ_VJZC01000563.1"/>
</dbReference>
<organism evidence="3 4">
    <name type="scientific">Streptomyces spongiae</name>
    <dbReference type="NCBI Taxonomy" id="565072"/>
    <lineage>
        <taxon>Bacteria</taxon>
        <taxon>Bacillati</taxon>
        <taxon>Actinomycetota</taxon>
        <taxon>Actinomycetes</taxon>
        <taxon>Kitasatosporales</taxon>
        <taxon>Streptomycetaceae</taxon>
        <taxon>Streptomyces</taxon>
    </lineage>
</organism>
<evidence type="ECO:0000313" key="3">
    <source>
        <dbReference type="EMBL" id="MPY63409.1"/>
    </source>
</evidence>
<keyword evidence="4" id="KW-1185">Reference proteome</keyword>
<dbReference type="EMBL" id="VJZC01000563">
    <property type="protein sequence ID" value="MPY63409.1"/>
    <property type="molecule type" value="Genomic_DNA"/>
</dbReference>
<evidence type="ECO:0000256" key="2">
    <source>
        <dbReference type="SAM" id="Phobius"/>
    </source>
</evidence>
<feature type="compositionally biased region" description="Basic and acidic residues" evidence="1">
    <location>
        <begin position="74"/>
        <end position="86"/>
    </location>
</feature>
<feature type="transmembrane region" description="Helical" evidence="2">
    <location>
        <begin position="37"/>
        <end position="58"/>
    </location>
</feature>
<accession>A0A5N8XVK7</accession>
<protein>
    <submittedName>
        <fullName evidence="3">Uncharacterized protein</fullName>
    </submittedName>
</protein>
<feature type="compositionally biased region" description="Gly residues" evidence="1">
    <location>
        <begin position="116"/>
        <end position="138"/>
    </location>
</feature>
<keyword evidence="2" id="KW-0472">Membrane</keyword>
<keyword evidence="2" id="KW-1133">Transmembrane helix</keyword>
<gene>
    <name evidence="3" type="ORF">FNH08_41515</name>
</gene>
<dbReference type="Proteomes" id="UP000400924">
    <property type="component" value="Unassembled WGS sequence"/>
</dbReference>
<name>A0A5N8XVK7_9ACTN</name>